<evidence type="ECO:0000313" key="2">
    <source>
        <dbReference type="EMBL" id="KAJ6798932.1"/>
    </source>
</evidence>
<comment type="caution">
    <text evidence="2">The sequence shown here is derived from an EMBL/GenBank/DDBJ whole genome shotgun (WGS) entry which is preliminary data.</text>
</comment>
<keyword evidence="1" id="KW-1133">Transmembrane helix</keyword>
<dbReference type="EMBL" id="JANAVB010040216">
    <property type="protein sequence ID" value="KAJ6798932.1"/>
    <property type="molecule type" value="Genomic_DNA"/>
</dbReference>
<evidence type="ECO:0000256" key="1">
    <source>
        <dbReference type="SAM" id="Phobius"/>
    </source>
</evidence>
<dbReference type="AlphaFoldDB" id="A0AAX6E4D7"/>
<protein>
    <submittedName>
        <fullName evidence="2">Uncharacterized protein</fullName>
    </submittedName>
</protein>
<reference evidence="2" key="2">
    <citation type="submission" date="2023-04" db="EMBL/GenBank/DDBJ databases">
        <authorList>
            <person name="Bruccoleri R.E."/>
            <person name="Oakeley E.J."/>
            <person name="Faust A.-M."/>
            <person name="Dessus-Babus S."/>
            <person name="Altorfer M."/>
            <person name="Burckhardt D."/>
            <person name="Oertli M."/>
            <person name="Naumann U."/>
            <person name="Petersen F."/>
            <person name="Wong J."/>
        </authorList>
    </citation>
    <scope>NUCLEOTIDE SEQUENCE</scope>
    <source>
        <strain evidence="2">GSM-AAB239-AS_SAM_17_03QT</strain>
        <tissue evidence="2">Leaf</tissue>
    </source>
</reference>
<evidence type="ECO:0000313" key="3">
    <source>
        <dbReference type="Proteomes" id="UP001140949"/>
    </source>
</evidence>
<accession>A0AAX6E4D7</accession>
<sequence>MGYSCVLNEIPSARASLELQNSRLGTASSRTFFERSDHWIGDFFASSQSRFVEPTSSACNFAVAAPFCAPSVPVHSWIPDIYIFVLVFLLCSRQVYFLRRKCYVLHIMVLH</sequence>
<dbReference type="Proteomes" id="UP001140949">
    <property type="component" value="Unassembled WGS sequence"/>
</dbReference>
<proteinExistence type="predicted"/>
<keyword evidence="3" id="KW-1185">Reference proteome</keyword>
<name>A0AAX6E4D7_IRIPA</name>
<gene>
    <name evidence="2" type="ORF">M6B38_212715</name>
</gene>
<feature type="transmembrane region" description="Helical" evidence="1">
    <location>
        <begin position="81"/>
        <end position="98"/>
    </location>
</feature>
<keyword evidence="1" id="KW-0472">Membrane</keyword>
<reference evidence="2" key="1">
    <citation type="journal article" date="2023" name="GigaByte">
        <title>Genome assembly of the bearded iris, Iris pallida Lam.</title>
        <authorList>
            <person name="Bruccoleri R.E."/>
            <person name="Oakeley E.J."/>
            <person name="Faust A.M.E."/>
            <person name="Altorfer M."/>
            <person name="Dessus-Babus S."/>
            <person name="Burckhardt D."/>
            <person name="Oertli M."/>
            <person name="Naumann U."/>
            <person name="Petersen F."/>
            <person name="Wong J."/>
        </authorList>
    </citation>
    <scope>NUCLEOTIDE SEQUENCE</scope>
    <source>
        <strain evidence="2">GSM-AAB239-AS_SAM_17_03QT</strain>
    </source>
</reference>
<keyword evidence="1" id="KW-0812">Transmembrane</keyword>
<organism evidence="2 3">
    <name type="scientific">Iris pallida</name>
    <name type="common">Sweet iris</name>
    <dbReference type="NCBI Taxonomy" id="29817"/>
    <lineage>
        <taxon>Eukaryota</taxon>
        <taxon>Viridiplantae</taxon>
        <taxon>Streptophyta</taxon>
        <taxon>Embryophyta</taxon>
        <taxon>Tracheophyta</taxon>
        <taxon>Spermatophyta</taxon>
        <taxon>Magnoliopsida</taxon>
        <taxon>Liliopsida</taxon>
        <taxon>Asparagales</taxon>
        <taxon>Iridaceae</taxon>
        <taxon>Iridoideae</taxon>
        <taxon>Irideae</taxon>
        <taxon>Iris</taxon>
    </lineage>
</organism>